<comment type="caution">
    <text evidence="1">The sequence shown here is derived from an EMBL/GenBank/DDBJ whole genome shotgun (WGS) entry which is preliminary data.</text>
</comment>
<accession>A0AA86QU77</accession>
<sequence>MKKLKTFRVESNRIIFDFKSIIKHPNYDNLDQNSKKCLNTYYQTTPSKQEVRQAKQLKYIERQNMQLKEFPHKNLIKLLQTAFNSFKQEINAVVNNARQSQIKFTAKVIHIFQFLNKSEFE</sequence>
<evidence type="ECO:0000313" key="1">
    <source>
        <dbReference type="EMBL" id="CAI9964238.1"/>
    </source>
</evidence>
<dbReference type="EMBL" id="CATOUU010000972">
    <property type="protein sequence ID" value="CAI9964238.1"/>
    <property type="molecule type" value="Genomic_DNA"/>
</dbReference>
<dbReference type="Proteomes" id="UP001642409">
    <property type="component" value="Unassembled WGS sequence"/>
</dbReference>
<keyword evidence="3" id="KW-1185">Reference proteome</keyword>
<dbReference type="AlphaFoldDB" id="A0AA86QU77"/>
<reference evidence="2 3" key="2">
    <citation type="submission" date="2024-07" db="EMBL/GenBank/DDBJ databases">
        <authorList>
            <person name="Akdeniz Z."/>
        </authorList>
    </citation>
    <scope>NUCLEOTIDE SEQUENCE [LARGE SCALE GENOMIC DNA]</scope>
</reference>
<reference evidence="1" key="1">
    <citation type="submission" date="2023-06" db="EMBL/GenBank/DDBJ databases">
        <authorList>
            <person name="Kurt Z."/>
        </authorList>
    </citation>
    <scope>NUCLEOTIDE SEQUENCE</scope>
</reference>
<dbReference type="EMBL" id="CAXDID020000035">
    <property type="protein sequence ID" value="CAL5996855.1"/>
    <property type="molecule type" value="Genomic_DNA"/>
</dbReference>
<proteinExistence type="predicted"/>
<evidence type="ECO:0000313" key="2">
    <source>
        <dbReference type="EMBL" id="CAL5996855.1"/>
    </source>
</evidence>
<organism evidence="1">
    <name type="scientific">Hexamita inflata</name>
    <dbReference type="NCBI Taxonomy" id="28002"/>
    <lineage>
        <taxon>Eukaryota</taxon>
        <taxon>Metamonada</taxon>
        <taxon>Diplomonadida</taxon>
        <taxon>Hexamitidae</taxon>
        <taxon>Hexamitinae</taxon>
        <taxon>Hexamita</taxon>
    </lineage>
</organism>
<gene>
    <name evidence="2" type="ORF">HINF_LOCUS14968</name>
    <name evidence="1" type="ORF">HINF_LOCUS51883</name>
</gene>
<name>A0AA86QU77_9EUKA</name>
<evidence type="ECO:0000313" key="3">
    <source>
        <dbReference type="Proteomes" id="UP001642409"/>
    </source>
</evidence>
<protein>
    <submittedName>
        <fullName evidence="2">Hypothetical_protein</fullName>
    </submittedName>
</protein>